<keyword evidence="2" id="KW-1185">Reference proteome</keyword>
<sequence length="82" mass="9010">MAKAALTPKVPSPYEVMGARIQKIINSPAAQKAKHALLHRLPDEPEAAWAQILEEIGETDNVTVAHRDDGGVELFWVVPKED</sequence>
<dbReference type="Proteomes" id="UP000243606">
    <property type="component" value="Unassembled WGS sequence"/>
</dbReference>
<dbReference type="Pfam" id="PF07867">
    <property type="entry name" value="DUF1654"/>
    <property type="match status" value="1"/>
</dbReference>
<dbReference type="EMBL" id="FOQL01000003">
    <property type="protein sequence ID" value="SFI70519.1"/>
    <property type="molecule type" value="Genomic_DNA"/>
</dbReference>
<evidence type="ECO:0000313" key="2">
    <source>
        <dbReference type="Proteomes" id="UP000243606"/>
    </source>
</evidence>
<gene>
    <name evidence="1" type="ORF">SAMN05216206_2790</name>
</gene>
<organism evidence="1 2">
    <name type="scientific">Pseudomonas guineae</name>
    <dbReference type="NCBI Taxonomy" id="425504"/>
    <lineage>
        <taxon>Bacteria</taxon>
        <taxon>Pseudomonadati</taxon>
        <taxon>Pseudomonadota</taxon>
        <taxon>Gammaproteobacteria</taxon>
        <taxon>Pseudomonadales</taxon>
        <taxon>Pseudomonadaceae</taxon>
        <taxon>Pseudomonas</taxon>
    </lineage>
</organism>
<dbReference type="RefSeq" id="WP_090242883.1">
    <property type="nucleotide sequence ID" value="NZ_FOQL01000003.1"/>
</dbReference>
<evidence type="ECO:0000313" key="1">
    <source>
        <dbReference type="EMBL" id="SFI70519.1"/>
    </source>
</evidence>
<accession>A0A1I3KDD1</accession>
<name>A0A1I3KDD1_9PSED</name>
<reference evidence="2" key="1">
    <citation type="submission" date="2016-10" db="EMBL/GenBank/DDBJ databases">
        <authorList>
            <person name="Varghese N."/>
            <person name="Submissions S."/>
        </authorList>
    </citation>
    <scope>NUCLEOTIDE SEQUENCE [LARGE SCALE GENOMIC DNA]</scope>
    <source>
        <strain evidence="2">LMG 24016</strain>
    </source>
</reference>
<dbReference type="OrthoDB" id="6183446at2"/>
<dbReference type="InterPro" id="IPR012449">
    <property type="entry name" value="Phage_F116_Orf28"/>
</dbReference>
<proteinExistence type="predicted"/>
<protein>
    <recommendedName>
        <fullName evidence="3">DUF1654 domain-containing protein</fullName>
    </recommendedName>
</protein>
<dbReference type="AlphaFoldDB" id="A0A1I3KDD1"/>
<evidence type="ECO:0008006" key="3">
    <source>
        <dbReference type="Google" id="ProtNLM"/>
    </source>
</evidence>